<name>A0A1G6B6W5_EUBOX</name>
<sequence>MKAAIISGGILDNNFILSYLDESFDCMIAADKGLLFFYETGKKPDLIMGDFDSIPSKILSHYRETMPDRILTYPSVKDETDTELAILKALEMGAKKIHLLGATGGRVDHLLGTMKNLGLGLDKGAEIYLVDKANRIRMIAEGKTVLHKNDMFGTYFSIIPYENSLKGLTIRGSMYDVQQITLEGFISRGVSNQMLEDVVEIEIEEGKAYLMETCD</sequence>
<evidence type="ECO:0000256" key="4">
    <source>
        <dbReference type="ARBA" id="ARBA00022840"/>
    </source>
</evidence>
<dbReference type="RefSeq" id="WP_090173290.1">
    <property type="nucleotide sequence ID" value="NZ_FMXR01000008.1"/>
</dbReference>
<protein>
    <recommendedName>
        <fullName evidence="5">Thiamine diphosphokinase</fullName>
        <ecNumber evidence="5">2.7.6.2</ecNumber>
    </recommendedName>
</protein>
<organism evidence="7 8">
    <name type="scientific">Eubacterium oxidoreducens</name>
    <dbReference type="NCBI Taxonomy" id="1732"/>
    <lineage>
        <taxon>Bacteria</taxon>
        <taxon>Bacillati</taxon>
        <taxon>Bacillota</taxon>
        <taxon>Clostridia</taxon>
        <taxon>Eubacteriales</taxon>
        <taxon>Eubacteriaceae</taxon>
        <taxon>Eubacterium</taxon>
    </lineage>
</organism>
<dbReference type="InterPro" id="IPR053149">
    <property type="entry name" value="TPK"/>
</dbReference>
<evidence type="ECO:0000313" key="7">
    <source>
        <dbReference type="EMBL" id="SDB16153.1"/>
    </source>
</evidence>
<dbReference type="GO" id="GO:0005524">
    <property type="term" value="F:ATP binding"/>
    <property type="evidence" value="ECO:0007669"/>
    <property type="project" value="UniProtKB-KW"/>
</dbReference>
<dbReference type="Pfam" id="PF04263">
    <property type="entry name" value="TPK_catalytic"/>
    <property type="match status" value="1"/>
</dbReference>
<keyword evidence="3 7" id="KW-0418">Kinase</keyword>
<dbReference type="NCBIfam" id="TIGR01378">
    <property type="entry name" value="thi_PPkinase"/>
    <property type="match status" value="1"/>
</dbReference>
<evidence type="ECO:0000313" key="8">
    <source>
        <dbReference type="Proteomes" id="UP000199228"/>
    </source>
</evidence>
<evidence type="ECO:0000256" key="5">
    <source>
        <dbReference type="NCBIfam" id="TIGR01378"/>
    </source>
</evidence>
<feature type="domain" description="Thiamin pyrophosphokinase thiamin-binding" evidence="6">
    <location>
        <begin position="142"/>
        <end position="209"/>
    </location>
</feature>
<dbReference type="InterPro" id="IPR036759">
    <property type="entry name" value="TPK_catalytic_sf"/>
</dbReference>
<dbReference type="Gene3D" id="3.40.50.10240">
    <property type="entry name" value="Thiamin pyrophosphokinase, catalytic domain"/>
    <property type="match status" value="1"/>
</dbReference>
<evidence type="ECO:0000256" key="1">
    <source>
        <dbReference type="ARBA" id="ARBA00022679"/>
    </source>
</evidence>
<dbReference type="GO" id="GO:0006772">
    <property type="term" value="P:thiamine metabolic process"/>
    <property type="evidence" value="ECO:0007669"/>
    <property type="project" value="UniProtKB-UniRule"/>
</dbReference>
<dbReference type="SMART" id="SM00983">
    <property type="entry name" value="TPK_B1_binding"/>
    <property type="match status" value="1"/>
</dbReference>
<dbReference type="InterPro" id="IPR007373">
    <property type="entry name" value="Thiamin_PyroPKinase_B1-bd"/>
</dbReference>
<dbReference type="EC" id="2.7.6.2" evidence="5"/>
<dbReference type="PANTHER" id="PTHR41299">
    <property type="entry name" value="THIAMINE PYROPHOSPHOKINASE"/>
    <property type="match status" value="1"/>
</dbReference>
<dbReference type="STRING" id="1732.SAMN02910417_01228"/>
<dbReference type="InterPro" id="IPR006282">
    <property type="entry name" value="Thi_PPkinase"/>
</dbReference>
<dbReference type="GO" id="GO:0004788">
    <property type="term" value="F:thiamine diphosphokinase activity"/>
    <property type="evidence" value="ECO:0007669"/>
    <property type="project" value="UniProtKB-UniRule"/>
</dbReference>
<dbReference type="OrthoDB" id="9804377at2"/>
<dbReference type="Proteomes" id="UP000199228">
    <property type="component" value="Unassembled WGS sequence"/>
</dbReference>
<evidence type="ECO:0000259" key="6">
    <source>
        <dbReference type="SMART" id="SM00983"/>
    </source>
</evidence>
<proteinExistence type="predicted"/>
<dbReference type="AlphaFoldDB" id="A0A1G6B6W5"/>
<keyword evidence="4" id="KW-0067">ATP-binding</keyword>
<dbReference type="GO" id="GO:0016301">
    <property type="term" value="F:kinase activity"/>
    <property type="evidence" value="ECO:0007669"/>
    <property type="project" value="UniProtKB-KW"/>
</dbReference>
<reference evidence="7 8" key="1">
    <citation type="submission" date="2016-10" db="EMBL/GenBank/DDBJ databases">
        <authorList>
            <person name="de Groot N.N."/>
        </authorList>
    </citation>
    <scope>NUCLEOTIDE SEQUENCE [LARGE SCALE GENOMIC DNA]</scope>
    <source>
        <strain evidence="7 8">DSM 3217</strain>
    </source>
</reference>
<dbReference type="CDD" id="cd07995">
    <property type="entry name" value="TPK"/>
    <property type="match status" value="1"/>
</dbReference>
<keyword evidence="8" id="KW-1185">Reference proteome</keyword>
<evidence type="ECO:0000256" key="2">
    <source>
        <dbReference type="ARBA" id="ARBA00022741"/>
    </source>
</evidence>
<dbReference type="PANTHER" id="PTHR41299:SF1">
    <property type="entry name" value="THIAMINE PYROPHOSPHOKINASE"/>
    <property type="match status" value="1"/>
</dbReference>
<dbReference type="InterPro" id="IPR007371">
    <property type="entry name" value="TPK_catalytic"/>
</dbReference>
<dbReference type="GO" id="GO:0030975">
    <property type="term" value="F:thiamine binding"/>
    <property type="evidence" value="ECO:0007669"/>
    <property type="project" value="InterPro"/>
</dbReference>
<dbReference type="SUPFAM" id="SSF63862">
    <property type="entry name" value="Thiamin pyrophosphokinase, substrate-binding domain"/>
    <property type="match status" value="1"/>
</dbReference>
<dbReference type="EMBL" id="FMXR01000008">
    <property type="protein sequence ID" value="SDB16153.1"/>
    <property type="molecule type" value="Genomic_DNA"/>
</dbReference>
<keyword evidence="2" id="KW-0547">Nucleotide-binding</keyword>
<dbReference type="Pfam" id="PF04265">
    <property type="entry name" value="TPK_B1_binding"/>
    <property type="match status" value="1"/>
</dbReference>
<evidence type="ECO:0000256" key="3">
    <source>
        <dbReference type="ARBA" id="ARBA00022777"/>
    </source>
</evidence>
<keyword evidence="1" id="KW-0808">Transferase</keyword>
<gene>
    <name evidence="7" type="ORF">SAMN02910417_01228</name>
</gene>
<dbReference type="SUPFAM" id="SSF63999">
    <property type="entry name" value="Thiamin pyrophosphokinase, catalytic domain"/>
    <property type="match status" value="1"/>
</dbReference>
<dbReference type="InterPro" id="IPR036371">
    <property type="entry name" value="TPK_B1-bd_sf"/>
</dbReference>
<accession>A0A1G6B6W5</accession>
<dbReference type="GO" id="GO:0009229">
    <property type="term" value="P:thiamine diphosphate biosynthetic process"/>
    <property type="evidence" value="ECO:0007669"/>
    <property type="project" value="InterPro"/>
</dbReference>